<evidence type="ECO:0000256" key="2">
    <source>
        <dbReference type="ARBA" id="ARBA00005040"/>
    </source>
</evidence>
<dbReference type="InterPro" id="IPR036388">
    <property type="entry name" value="WH-like_DNA-bd_sf"/>
</dbReference>
<feature type="domain" description="Arginine repressor C-terminal" evidence="11">
    <location>
        <begin position="113"/>
        <end position="176"/>
    </location>
</feature>
<comment type="similarity">
    <text evidence="3 9">Belongs to the ArgR family.</text>
</comment>
<dbReference type="GO" id="GO:0003677">
    <property type="term" value="F:DNA binding"/>
    <property type="evidence" value="ECO:0007669"/>
    <property type="project" value="UniProtKB-KW"/>
</dbReference>
<dbReference type="Pfam" id="PF02863">
    <property type="entry name" value="Arg_repressor_C"/>
    <property type="match status" value="1"/>
</dbReference>
<dbReference type="AlphaFoldDB" id="A0A4R1L069"/>
<dbReference type="GO" id="GO:0006526">
    <property type="term" value="P:L-arginine biosynthetic process"/>
    <property type="evidence" value="ECO:0007669"/>
    <property type="project" value="UniProtKB-UniPathway"/>
</dbReference>
<evidence type="ECO:0000256" key="8">
    <source>
        <dbReference type="ARBA" id="ARBA00023163"/>
    </source>
</evidence>
<dbReference type="Proteomes" id="UP000295210">
    <property type="component" value="Unassembled WGS sequence"/>
</dbReference>
<evidence type="ECO:0000256" key="9">
    <source>
        <dbReference type="HAMAP-Rule" id="MF_00173"/>
    </source>
</evidence>
<protein>
    <recommendedName>
        <fullName evidence="4 9">Arginine repressor</fullName>
    </recommendedName>
</protein>
<dbReference type="UniPathway" id="UPA00068"/>
<dbReference type="GO" id="GO:0003700">
    <property type="term" value="F:DNA-binding transcription factor activity"/>
    <property type="evidence" value="ECO:0007669"/>
    <property type="project" value="UniProtKB-UniRule"/>
</dbReference>
<organism evidence="12 13">
    <name type="scientific">Acidipila rosea</name>
    <dbReference type="NCBI Taxonomy" id="768535"/>
    <lineage>
        <taxon>Bacteria</taxon>
        <taxon>Pseudomonadati</taxon>
        <taxon>Acidobacteriota</taxon>
        <taxon>Terriglobia</taxon>
        <taxon>Terriglobales</taxon>
        <taxon>Acidobacteriaceae</taxon>
        <taxon>Acidipila</taxon>
    </lineage>
</organism>
<gene>
    <name evidence="9" type="primary">argR</name>
    <name evidence="12" type="ORF">C7378_3358</name>
</gene>
<evidence type="ECO:0000256" key="6">
    <source>
        <dbReference type="ARBA" id="ARBA00023015"/>
    </source>
</evidence>
<evidence type="ECO:0000256" key="3">
    <source>
        <dbReference type="ARBA" id="ARBA00008316"/>
    </source>
</evidence>
<comment type="pathway">
    <text evidence="2 9">Amino-acid biosynthesis; L-arginine biosynthesis [regulation].</text>
</comment>
<evidence type="ECO:0000256" key="4">
    <source>
        <dbReference type="ARBA" id="ARBA00021148"/>
    </source>
</evidence>
<keyword evidence="13" id="KW-1185">Reference proteome</keyword>
<keyword evidence="6 9" id="KW-0805">Transcription regulation</keyword>
<dbReference type="Pfam" id="PF01316">
    <property type="entry name" value="Arg_repressor"/>
    <property type="match status" value="1"/>
</dbReference>
<evidence type="ECO:0000313" key="12">
    <source>
        <dbReference type="EMBL" id="TCK70203.1"/>
    </source>
</evidence>
<dbReference type="GO" id="GO:0051259">
    <property type="term" value="P:protein complex oligomerization"/>
    <property type="evidence" value="ECO:0007669"/>
    <property type="project" value="InterPro"/>
</dbReference>
<keyword evidence="7 9" id="KW-0238">DNA-binding</keyword>
<dbReference type="Gene3D" id="3.30.1360.40">
    <property type="match status" value="1"/>
</dbReference>
<comment type="caution">
    <text evidence="12">The sequence shown here is derived from an EMBL/GenBank/DDBJ whole genome shotgun (WGS) entry which is preliminary data.</text>
</comment>
<dbReference type="PRINTS" id="PR01467">
    <property type="entry name" value="ARGREPRESSOR"/>
</dbReference>
<comment type="function">
    <text evidence="9">Regulates arginine biosynthesis genes.</text>
</comment>
<sequence length="180" mass="20081">MRSAYLYIVLYFYALRARPPGRVFLAYRVQEMSKTERHSAIRNLVATIAVTSQDELRRKLIRRGFDVTQATLSRDIHELRLYKGPNGYALPNGNGRDEEDDDQPTLAEVLSGFGLKVKQAQNQLVLITTLGGAQPVAAAMDHEDLPEVVGTIAGDDTVLIICPDQKQAAQLRDRLEEMIG</sequence>
<evidence type="ECO:0000256" key="1">
    <source>
        <dbReference type="ARBA" id="ARBA00004496"/>
    </source>
</evidence>
<dbReference type="EMBL" id="SMGK01000007">
    <property type="protein sequence ID" value="TCK70203.1"/>
    <property type="molecule type" value="Genomic_DNA"/>
</dbReference>
<dbReference type="GO" id="GO:0034618">
    <property type="term" value="F:arginine binding"/>
    <property type="evidence" value="ECO:0007669"/>
    <property type="project" value="InterPro"/>
</dbReference>
<dbReference type="Gene3D" id="1.10.10.10">
    <property type="entry name" value="Winged helix-like DNA-binding domain superfamily/Winged helix DNA-binding domain"/>
    <property type="match status" value="1"/>
</dbReference>
<evidence type="ECO:0000313" key="13">
    <source>
        <dbReference type="Proteomes" id="UP000295210"/>
    </source>
</evidence>
<dbReference type="SUPFAM" id="SSF46785">
    <property type="entry name" value="Winged helix' DNA-binding domain"/>
    <property type="match status" value="1"/>
</dbReference>
<dbReference type="GO" id="GO:0005737">
    <property type="term" value="C:cytoplasm"/>
    <property type="evidence" value="ECO:0007669"/>
    <property type="project" value="UniProtKB-SubCell"/>
</dbReference>
<dbReference type="GO" id="GO:1900079">
    <property type="term" value="P:regulation of arginine biosynthetic process"/>
    <property type="evidence" value="ECO:0007669"/>
    <property type="project" value="UniProtKB-UniRule"/>
</dbReference>
<evidence type="ECO:0000256" key="5">
    <source>
        <dbReference type="ARBA" id="ARBA00022490"/>
    </source>
</evidence>
<keyword evidence="8 9" id="KW-0804">Transcription</keyword>
<proteinExistence type="inferred from homology"/>
<evidence type="ECO:0000259" key="11">
    <source>
        <dbReference type="Pfam" id="PF02863"/>
    </source>
</evidence>
<dbReference type="InterPro" id="IPR020900">
    <property type="entry name" value="Arg_repress_DNA-bd"/>
</dbReference>
<feature type="domain" description="Arginine repressor DNA-binding" evidence="10">
    <location>
        <begin position="32"/>
        <end position="86"/>
    </location>
</feature>
<dbReference type="InterPro" id="IPR001669">
    <property type="entry name" value="Arg_repress"/>
</dbReference>
<comment type="subcellular location">
    <subcellularLocation>
        <location evidence="1 9">Cytoplasm</location>
    </subcellularLocation>
</comment>
<keyword evidence="5 9" id="KW-0963">Cytoplasm</keyword>
<dbReference type="PANTHER" id="PTHR34471">
    <property type="entry name" value="ARGININE REPRESSOR"/>
    <property type="match status" value="1"/>
</dbReference>
<name>A0A4R1L069_9BACT</name>
<keyword evidence="9" id="KW-0028">Amino-acid biosynthesis</keyword>
<dbReference type="InterPro" id="IPR036390">
    <property type="entry name" value="WH_DNA-bd_sf"/>
</dbReference>
<dbReference type="HAMAP" id="MF_00173">
    <property type="entry name" value="Arg_repressor"/>
    <property type="match status" value="1"/>
</dbReference>
<accession>A0A4R1L069</accession>
<dbReference type="InterPro" id="IPR036251">
    <property type="entry name" value="Arg_repress_C_sf"/>
</dbReference>
<keyword evidence="9" id="KW-0055">Arginine biosynthesis</keyword>
<dbReference type="SUPFAM" id="SSF55252">
    <property type="entry name" value="C-terminal domain of arginine repressor"/>
    <property type="match status" value="1"/>
</dbReference>
<evidence type="ECO:0000259" key="10">
    <source>
        <dbReference type="Pfam" id="PF01316"/>
    </source>
</evidence>
<dbReference type="PANTHER" id="PTHR34471:SF1">
    <property type="entry name" value="ARGININE REPRESSOR"/>
    <property type="match status" value="1"/>
</dbReference>
<evidence type="ECO:0000256" key="7">
    <source>
        <dbReference type="ARBA" id="ARBA00023125"/>
    </source>
</evidence>
<keyword evidence="9" id="KW-0678">Repressor</keyword>
<dbReference type="InterPro" id="IPR020899">
    <property type="entry name" value="Arg_repress_C"/>
</dbReference>
<reference evidence="12 13" key="1">
    <citation type="submission" date="2019-03" db="EMBL/GenBank/DDBJ databases">
        <title>Genomic Encyclopedia of Type Strains, Phase IV (KMG-IV): sequencing the most valuable type-strain genomes for metagenomic binning, comparative biology and taxonomic classification.</title>
        <authorList>
            <person name="Goeker M."/>
        </authorList>
    </citation>
    <scope>NUCLEOTIDE SEQUENCE [LARGE SCALE GENOMIC DNA]</scope>
    <source>
        <strain evidence="12 13">DSM 103428</strain>
    </source>
</reference>